<dbReference type="HOGENOM" id="CLU_1682089_0_0_1"/>
<gene>
    <name evidence="1" type="ORF">LACBIDRAFT_293013</name>
</gene>
<dbReference type="GeneID" id="6072137"/>
<organism evidence="2">
    <name type="scientific">Laccaria bicolor (strain S238N-H82 / ATCC MYA-4686)</name>
    <name type="common">Bicoloured deceiver</name>
    <name type="synonym">Laccaria laccata var. bicolor</name>
    <dbReference type="NCBI Taxonomy" id="486041"/>
    <lineage>
        <taxon>Eukaryota</taxon>
        <taxon>Fungi</taxon>
        <taxon>Dikarya</taxon>
        <taxon>Basidiomycota</taxon>
        <taxon>Agaricomycotina</taxon>
        <taxon>Agaricomycetes</taxon>
        <taxon>Agaricomycetidae</taxon>
        <taxon>Agaricales</taxon>
        <taxon>Agaricineae</taxon>
        <taxon>Hydnangiaceae</taxon>
        <taxon>Laccaria</taxon>
    </lineage>
</organism>
<evidence type="ECO:0000313" key="1">
    <source>
        <dbReference type="EMBL" id="EDR12549.1"/>
    </source>
</evidence>
<dbReference type="OrthoDB" id="3006545at2759"/>
<accession>B0CZ28</accession>
<name>B0CZ28_LACBS</name>
<dbReference type="KEGG" id="lbc:LACBIDRAFT_293013"/>
<feature type="non-terminal residue" evidence="1">
    <location>
        <position position="157"/>
    </location>
</feature>
<dbReference type="EMBL" id="DS547094">
    <property type="protein sequence ID" value="EDR12549.1"/>
    <property type="molecule type" value="Genomic_DNA"/>
</dbReference>
<proteinExistence type="predicted"/>
<keyword evidence="2" id="KW-1185">Reference proteome</keyword>
<protein>
    <submittedName>
        <fullName evidence="1">Predicted protein</fullName>
    </submittedName>
</protein>
<dbReference type="InParanoid" id="B0CZ28"/>
<dbReference type="AlphaFoldDB" id="B0CZ28"/>
<dbReference type="Proteomes" id="UP000001194">
    <property type="component" value="Unassembled WGS sequence"/>
</dbReference>
<reference evidence="1" key="1">
    <citation type="journal article" date="2008" name="Nature">
        <title>The genome of Laccaria bicolor provides insights into mycorrhizal symbiosis.</title>
        <authorList>
            <person name="Martin F."/>
            <person name="Aerts A."/>
            <person name="Ahren D."/>
            <person name="Brun A."/>
            <person name="Danchin E.G.J."/>
            <person name="Duchaussoy F."/>
            <person name="Gibon J."/>
            <person name="Kohler A."/>
            <person name="Lindquist E."/>
            <person name="Pereda V."/>
            <person name="Salamov A."/>
            <person name="Shapiro H.J."/>
            <person name="Wuyts J."/>
            <person name="Blaudez D."/>
            <person name="Buee M."/>
            <person name="Brokstein P."/>
            <person name="Canbaeck B."/>
            <person name="Cohen D."/>
            <person name="Courty P.E."/>
            <person name="Coutinho P.M."/>
            <person name="Delaruelle C."/>
            <person name="Detter J.C."/>
            <person name="Deveau A."/>
            <person name="DiFazio S."/>
            <person name="Duplessis S."/>
            <person name="Fraissinet-Tachet L."/>
            <person name="Lucic E."/>
            <person name="Frey-Klett P."/>
            <person name="Fourrey C."/>
            <person name="Feussner I."/>
            <person name="Gay G."/>
            <person name="Grimwood J."/>
            <person name="Hoegger P.J."/>
            <person name="Jain P."/>
            <person name="Kilaru S."/>
            <person name="Labbe J."/>
            <person name="Lin Y.C."/>
            <person name="Legue V."/>
            <person name="Le Tacon F."/>
            <person name="Marmeisse R."/>
            <person name="Melayah D."/>
            <person name="Montanini B."/>
            <person name="Muratet M."/>
            <person name="Nehls U."/>
            <person name="Niculita-Hirzel H."/>
            <person name="Oudot-Le Secq M.P."/>
            <person name="Peter M."/>
            <person name="Quesneville H."/>
            <person name="Rajashekar B."/>
            <person name="Reich M."/>
            <person name="Rouhier N."/>
            <person name="Schmutz J."/>
            <person name="Yin T."/>
            <person name="Chalot M."/>
            <person name="Henrissat B."/>
            <person name="Kuees U."/>
            <person name="Lucas S."/>
            <person name="Van de Peer Y."/>
            <person name="Podila G.K."/>
            <person name="Polle A."/>
            <person name="Pukkila P.J."/>
            <person name="Richardson P.M."/>
            <person name="Rouze P."/>
            <person name="Sanders I.R."/>
            <person name="Stajich J.E."/>
            <person name="Tunlid A."/>
            <person name="Tuskan G."/>
            <person name="Grigoriev I.V."/>
        </authorList>
    </citation>
    <scope>NUCLEOTIDE SEQUENCE [LARGE SCALE GENOMIC DNA]</scope>
</reference>
<evidence type="ECO:0000313" key="2">
    <source>
        <dbReference type="Proteomes" id="UP000001194"/>
    </source>
</evidence>
<dbReference type="RefSeq" id="XP_001876813.1">
    <property type="nucleotide sequence ID" value="XM_001876778.1"/>
</dbReference>
<sequence length="157" mass="16778">MSPQTQQPTPTPVNAQPQAGHAISFGRGVSMPANANTEHQGASRLRGGGAAKDCCIGVLGVFVCCDVCEGICDVIANIVCCPCRTPFQVGKFQPLHPYDVRGGIGAFGATTETVLECGAIGSPRAYGHHGLHSHGLKRMFMHNQRRKVKFQMWSTIM</sequence>